<accession>A0ABD3YDX9</accession>
<evidence type="ECO:0000313" key="2">
    <source>
        <dbReference type="EMBL" id="KDC53110.1"/>
    </source>
</evidence>
<gene>
    <name evidence="2" type="ORF">DC53_02130</name>
</gene>
<dbReference type="AlphaFoldDB" id="A0ABD3YDX9"/>
<dbReference type="RefSeq" id="WP_033028464.1">
    <property type="nucleotide sequence ID" value="NZ_JJNZ01000007.1"/>
</dbReference>
<feature type="signal peptide" evidence="1">
    <location>
        <begin position="1"/>
        <end position="25"/>
    </location>
</feature>
<name>A0ABD3YDX9_9GAMM</name>
<sequence length="152" mass="17201">MKIFSQLKALIAHTILLSLNFCANAQHTDLLELDGFRKAVSRADYLAKVKIIKVDSFQEADGFQRHIFIADVITTYKGTTHKQISYDMFVEKGEDVMFNSAPIYLALCKSLSGSYYWPGTGSEFKPTPVIDAWVNENRDSIKLTRKPAAWCD</sequence>
<evidence type="ECO:0000313" key="3">
    <source>
        <dbReference type="Proteomes" id="UP000027154"/>
    </source>
</evidence>
<feature type="chain" id="PRO_5044762284" evidence="1">
    <location>
        <begin position="26"/>
        <end position="152"/>
    </location>
</feature>
<reference evidence="2 3" key="1">
    <citation type="submission" date="2014-04" db="EMBL/GenBank/DDBJ databases">
        <title>Pseudoalteromonas galatheae sp. nov., isolated from a deep-sea polychaete near Canal Concepcion, Chile.</title>
        <authorList>
            <person name="Machado H.R."/>
            <person name="Gram L."/>
            <person name="Vynne N.G."/>
        </authorList>
    </citation>
    <scope>NUCLEOTIDE SEQUENCE [LARGE SCALE GENOMIC DNA]</scope>
    <source>
        <strain evidence="2 3">KMM216</strain>
    </source>
</reference>
<keyword evidence="1" id="KW-0732">Signal</keyword>
<comment type="caution">
    <text evidence="2">The sequence shown here is derived from an EMBL/GenBank/DDBJ whole genome shotgun (WGS) entry which is preliminary data.</text>
</comment>
<dbReference type="Proteomes" id="UP000027154">
    <property type="component" value="Unassembled WGS sequence"/>
</dbReference>
<organism evidence="2 3">
    <name type="scientific">Pseudoalteromonas fuliginea</name>
    <dbReference type="NCBI Taxonomy" id="1872678"/>
    <lineage>
        <taxon>Bacteria</taxon>
        <taxon>Pseudomonadati</taxon>
        <taxon>Pseudomonadota</taxon>
        <taxon>Gammaproteobacteria</taxon>
        <taxon>Alteromonadales</taxon>
        <taxon>Pseudoalteromonadaceae</taxon>
        <taxon>Pseudoalteromonas</taxon>
    </lineage>
</organism>
<dbReference type="EMBL" id="JJNZ01000007">
    <property type="protein sequence ID" value="KDC53110.1"/>
    <property type="molecule type" value="Genomic_DNA"/>
</dbReference>
<proteinExistence type="predicted"/>
<protein>
    <submittedName>
        <fullName evidence="2">Uncharacterized protein</fullName>
    </submittedName>
</protein>
<evidence type="ECO:0000256" key="1">
    <source>
        <dbReference type="SAM" id="SignalP"/>
    </source>
</evidence>